<keyword evidence="1" id="KW-0805">Transcription regulation</keyword>
<name>A0ABT8SK35_9CAUL</name>
<keyword evidence="3" id="KW-0804">Transcription</keyword>
<dbReference type="RefSeq" id="WP_302109358.1">
    <property type="nucleotide sequence ID" value="NZ_JAUKTR010000002.1"/>
</dbReference>
<feature type="transmembrane region" description="Helical" evidence="5">
    <location>
        <begin position="61"/>
        <end position="84"/>
    </location>
</feature>
<dbReference type="PANTHER" id="PTHR43280:SF29">
    <property type="entry name" value="ARAC-FAMILY TRANSCRIPTIONAL REGULATOR"/>
    <property type="match status" value="1"/>
</dbReference>
<dbReference type="PROSITE" id="PS01124">
    <property type="entry name" value="HTH_ARAC_FAMILY_2"/>
    <property type="match status" value="1"/>
</dbReference>
<feature type="domain" description="HTH araC/xylS-type" evidence="6">
    <location>
        <begin position="230"/>
        <end position="334"/>
    </location>
</feature>
<sequence>MDLTAAIVLAGALDAALLALLILAARRREPRDTAFAGLLVVLAVVITCILITHRYDGAVESLAVAVEQIGTLVAGPMLLAYVALAVGRPLSRRASLWIAGPLLALGLICFVPTATGRWPALPAHLQVAVIAAFSLISAAVFVRAAPWLRSDVPGFWRPLAVLSTMGAIHIGQAVRFLTPAHQDAVAVAGSLGGLALFALALVAATAHTRVTQGRYARSGLQGEALMALRDRVRAVLDAEDAPWRRPDFSLEELARRTGVPPHHVSQALSAADSSFAIEVTARRVEDARRRLTDPANARVAVEPLGMEAGFRSRSTFYAAFTEATGLTPAEYRRRTIVSGPTGADTDARAEDRRAE</sequence>
<comment type="caution">
    <text evidence="7">The sequence shown here is derived from an EMBL/GenBank/DDBJ whole genome shotgun (WGS) entry which is preliminary data.</text>
</comment>
<feature type="transmembrane region" description="Helical" evidence="5">
    <location>
        <begin position="184"/>
        <end position="204"/>
    </location>
</feature>
<keyword evidence="5" id="KW-1133">Transmembrane helix</keyword>
<reference evidence="7" key="1">
    <citation type="submission" date="2023-07" db="EMBL/GenBank/DDBJ databases">
        <title>Brevundimonas soil sp. nov., isolated from the soil of chemical plant.</title>
        <authorList>
            <person name="Wu N."/>
        </authorList>
    </citation>
    <scope>NUCLEOTIDE SEQUENCE</scope>
    <source>
        <strain evidence="7">XZ-24</strain>
    </source>
</reference>
<keyword evidence="2" id="KW-0238">DNA-binding</keyword>
<feature type="transmembrane region" description="Helical" evidence="5">
    <location>
        <begin position="121"/>
        <end position="142"/>
    </location>
</feature>
<evidence type="ECO:0000313" key="7">
    <source>
        <dbReference type="EMBL" id="MDO1558927.1"/>
    </source>
</evidence>
<dbReference type="SUPFAM" id="SSF46689">
    <property type="entry name" value="Homeodomain-like"/>
    <property type="match status" value="1"/>
</dbReference>
<dbReference type="Proteomes" id="UP001169063">
    <property type="component" value="Unassembled WGS sequence"/>
</dbReference>
<accession>A0ABT8SK35</accession>
<dbReference type="PANTHER" id="PTHR43280">
    <property type="entry name" value="ARAC-FAMILY TRANSCRIPTIONAL REGULATOR"/>
    <property type="match status" value="1"/>
</dbReference>
<keyword evidence="8" id="KW-1185">Reference proteome</keyword>
<feature type="region of interest" description="Disordered" evidence="4">
    <location>
        <begin position="334"/>
        <end position="355"/>
    </location>
</feature>
<dbReference type="InterPro" id="IPR018060">
    <property type="entry name" value="HTH_AraC"/>
</dbReference>
<feature type="transmembrane region" description="Helical" evidence="5">
    <location>
        <begin position="35"/>
        <end position="55"/>
    </location>
</feature>
<dbReference type="InterPro" id="IPR009057">
    <property type="entry name" value="Homeodomain-like_sf"/>
</dbReference>
<evidence type="ECO:0000256" key="1">
    <source>
        <dbReference type="ARBA" id="ARBA00023015"/>
    </source>
</evidence>
<evidence type="ECO:0000256" key="5">
    <source>
        <dbReference type="SAM" id="Phobius"/>
    </source>
</evidence>
<feature type="transmembrane region" description="Helical" evidence="5">
    <location>
        <begin position="96"/>
        <end position="115"/>
    </location>
</feature>
<keyword evidence="5" id="KW-0812">Transmembrane</keyword>
<dbReference type="SMART" id="SM00342">
    <property type="entry name" value="HTH_ARAC"/>
    <property type="match status" value="1"/>
</dbReference>
<evidence type="ECO:0000259" key="6">
    <source>
        <dbReference type="PROSITE" id="PS01124"/>
    </source>
</evidence>
<proteinExistence type="predicted"/>
<dbReference type="Gene3D" id="1.10.10.60">
    <property type="entry name" value="Homeodomain-like"/>
    <property type="match status" value="1"/>
</dbReference>
<feature type="transmembrane region" description="Helical" evidence="5">
    <location>
        <begin position="154"/>
        <end position="172"/>
    </location>
</feature>
<evidence type="ECO:0000256" key="4">
    <source>
        <dbReference type="SAM" id="MobiDB-lite"/>
    </source>
</evidence>
<dbReference type="Pfam" id="PF12833">
    <property type="entry name" value="HTH_18"/>
    <property type="match status" value="1"/>
</dbReference>
<feature type="transmembrane region" description="Helical" evidence="5">
    <location>
        <begin position="6"/>
        <end position="23"/>
    </location>
</feature>
<evidence type="ECO:0000256" key="2">
    <source>
        <dbReference type="ARBA" id="ARBA00023125"/>
    </source>
</evidence>
<gene>
    <name evidence="7" type="ORF">Q0812_05745</name>
</gene>
<evidence type="ECO:0000313" key="8">
    <source>
        <dbReference type="Proteomes" id="UP001169063"/>
    </source>
</evidence>
<protein>
    <submittedName>
        <fullName evidence="7">Helix-turn-helix domain-containing protein</fullName>
    </submittedName>
</protein>
<evidence type="ECO:0000256" key="3">
    <source>
        <dbReference type="ARBA" id="ARBA00023163"/>
    </source>
</evidence>
<feature type="compositionally biased region" description="Basic and acidic residues" evidence="4">
    <location>
        <begin position="345"/>
        <end position="355"/>
    </location>
</feature>
<organism evidence="7 8">
    <name type="scientific">Peiella sedimenti</name>
    <dbReference type="NCBI Taxonomy" id="3061083"/>
    <lineage>
        <taxon>Bacteria</taxon>
        <taxon>Pseudomonadati</taxon>
        <taxon>Pseudomonadota</taxon>
        <taxon>Alphaproteobacteria</taxon>
        <taxon>Caulobacterales</taxon>
        <taxon>Caulobacteraceae</taxon>
        <taxon>Peiella</taxon>
    </lineage>
</organism>
<keyword evidence="5" id="KW-0472">Membrane</keyword>
<dbReference type="EMBL" id="JAUKTR010000002">
    <property type="protein sequence ID" value="MDO1558927.1"/>
    <property type="molecule type" value="Genomic_DNA"/>
</dbReference>